<keyword evidence="2" id="KW-0808">Transferase</keyword>
<dbReference type="SUPFAM" id="SSF56112">
    <property type="entry name" value="Protein kinase-like (PK-like)"/>
    <property type="match status" value="1"/>
</dbReference>
<dbReference type="PROSITE" id="PS50011">
    <property type="entry name" value="PROTEIN_KINASE_DOM"/>
    <property type="match status" value="1"/>
</dbReference>
<comment type="caution">
    <text evidence="2">The sequence shown here is derived from an EMBL/GenBank/DDBJ whole genome shotgun (WGS) entry which is preliminary data.</text>
</comment>
<dbReference type="GO" id="GO:0004674">
    <property type="term" value="F:protein serine/threonine kinase activity"/>
    <property type="evidence" value="ECO:0007669"/>
    <property type="project" value="UniProtKB-KW"/>
</dbReference>
<keyword evidence="2" id="KW-0723">Serine/threonine-protein kinase</keyword>
<dbReference type="Pfam" id="PF00069">
    <property type="entry name" value="Pkinase"/>
    <property type="match status" value="1"/>
</dbReference>
<feature type="domain" description="Protein kinase" evidence="1">
    <location>
        <begin position="24"/>
        <end position="293"/>
    </location>
</feature>
<name>A0A938XQQ9_9FIRM</name>
<dbReference type="InterPro" id="IPR000719">
    <property type="entry name" value="Prot_kinase_dom"/>
</dbReference>
<dbReference type="PROSITE" id="PS00108">
    <property type="entry name" value="PROTEIN_KINASE_ST"/>
    <property type="match status" value="1"/>
</dbReference>
<evidence type="ECO:0000259" key="1">
    <source>
        <dbReference type="PROSITE" id="PS50011"/>
    </source>
</evidence>
<dbReference type="EMBL" id="JAFBDQ010000002">
    <property type="protein sequence ID" value="MBM7555625.1"/>
    <property type="molecule type" value="Genomic_DNA"/>
</dbReference>
<keyword evidence="2" id="KW-0418">Kinase</keyword>
<gene>
    <name evidence="2" type="ORF">JOC47_000450</name>
</gene>
<dbReference type="InterPro" id="IPR008271">
    <property type="entry name" value="Ser/Thr_kinase_AS"/>
</dbReference>
<keyword evidence="3" id="KW-1185">Reference proteome</keyword>
<dbReference type="AlphaFoldDB" id="A0A938XQQ9"/>
<evidence type="ECO:0000313" key="3">
    <source>
        <dbReference type="Proteomes" id="UP000774000"/>
    </source>
</evidence>
<dbReference type="PANTHER" id="PTHR44167">
    <property type="entry name" value="OVARIAN-SPECIFIC SERINE/THREONINE-PROTEIN KINASE LOK-RELATED"/>
    <property type="match status" value="1"/>
</dbReference>
<proteinExistence type="predicted"/>
<dbReference type="PANTHER" id="PTHR44167:SF24">
    <property type="entry name" value="SERINE_THREONINE-PROTEIN KINASE CHK2"/>
    <property type="match status" value="1"/>
</dbReference>
<dbReference type="InterPro" id="IPR011009">
    <property type="entry name" value="Kinase-like_dom_sf"/>
</dbReference>
<protein>
    <submittedName>
        <fullName evidence="2">Serine/threonine protein kinase</fullName>
    </submittedName>
</protein>
<sequence>MVIHNQKVDYLYLPKGTILNDKYLVKDKLVPKSNLSIVYLAVNSITGEKVIVKEFFPQELVLRDLDGIKVVPKYSNQKSLKKEVSFFLQEAKIMKQIKSPGVACCYDYFKANNTGYIVLKYYQGANLKDYFKQQQLDLRKFLLQVFYPLLKTVASIHEQNYIHRDLKPTNIIYTDKPILIDFGSAVQYTTTENKRRVLTPGYSPLEFHSEESKQGPSSDVYSLAAILYYYFTFQPPLAVKERIIEDSLLPVSEFNPWVSQGLNDFIIRNLSLESKYRDQSIAEFRLNLRLEYLKIKSKKILKSFFSNLFS</sequence>
<dbReference type="GO" id="GO:0005524">
    <property type="term" value="F:ATP binding"/>
    <property type="evidence" value="ECO:0007669"/>
    <property type="project" value="InterPro"/>
</dbReference>
<evidence type="ECO:0000313" key="2">
    <source>
        <dbReference type="EMBL" id="MBM7555625.1"/>
    </source>
</evidence>
<reference evidence="2" key="1">
    <citation type="submission" date="2021-01" db="EMBL/GenBank/DDBJ databases">
        <title>Genomic Encyclopedia of Type Strains, Phase IV (KMG-IV): sequencing the most valuable type-strain genomes for metagenomic binning, comparative biology and taxonomic classification.</title>
        <authorList>
            <person name="Goeker M."/>
        </authorList>
    </citation>
    <scope>NUCLEOTIDE SEQUENCE</scope>
    <source>
        <strain evidence="2">DSM 23230</strain>
    </source>
</reference>
<dbReference type="Proteomes" id="UP000774000">
    <property type="component" value="Unassembled WGS sequence"/>
</dbReference>
<dbReference type="SMART" id="SM00220">
    <property type="entry name" value="S_TKc"/>
    <property type="match status" value="1"/>
</dbReference>
<dbReference type="Gene3D" id="1.10.510.10">
    <property type="entry name" value="Transferase(Phosphotransferase) domain 1"/>
    <property type="match status" value="1"/>
</dbReference>
<dbReference type="RefSeq" id="WP_204700352.1">
    <property type="nucleotide sequence ID" value="NZ_JAFBDQ010000002.1"/>
</dbReference>
<dbReference type="CDD" id="cd14014">
    <property type="entry name" value="STKc_PknB_like"/>
    <property type="match status" value="1"/>
</dbReference>
<accession>A0A938XQQ9</accession>
<organism evidence="2 3">
    <name type="scientific">Halanaerobacter jeridensis</name>
    <dbReference type="NCBI Taxonomy" id="706427"/>
    <lineage>
        <taxon>Bacteria</taxon>
        <taxon>Bacillati</taxon>
        <taxon>Bacillota</taxon>
        <taxon>Clostridia</taxon>
        <taxon>Halanaerobiales</taxon>
        <taxon>Halobacteroidaceae</taxon>
        <taxon>Halanaerobacter</taxon>
    </lineage>
</organism>